<reference evidence="1 2" key="1">
    <citation type="submission" date="2013-10" db="EMBL/GenBank/DDBJ databases">
        <title>The Genome Sequence of Helicobacter canis NCTC 12740.</title>
        <authorList>
            <consortium name="The Broad Institute Genomics Platform"/>
            <person name="Earl A."/>
            <person name="Fox J.G."/>
            <person name="Shen Z."/>
            <person name="Young S.K."/>
            <person name="Zeng Q."/>
            <person name="Gargeya S."/>
            <person name="Fitzgerald M."/>
            <person name="Abouelleil A."/>
            <person name="Alvarado L."/>
            <person name="Chapman S.B."/>
            <person name="Gainer-Dewar J."/>
            <person name="Goldberg J."/>
            <person name="Griggs A."/>
            <person name="Gujja S."/>
            <person name="Hansen M."/>
            <person name="Howarth C."/>
            <person name="Imamovic A."/>
            <person name="Ireland A."/>
            <person name="Larimer J."/>
            <person name="McCowan C."/>
            <person name="Murphy C."/>
            <person name="Pearson M."/>
            <person name="Poon T.W."/>
            <person name="Priest M."/>
            <person name="Roberts A."/>
            <person name="Saif S."/>
            <person name="Shea T."/>
            <person name="Sykes S."/>
            <person name="Wortman J."/>
            <person name="Nusbaum C."/>
            <person name="Birren B."/>
        </authorList>
    </citation>
    <scope>NUCLEOTIDE SEQUENCE [LARGE SCALE GENOMIC DNA]</scope>
    <source>
        <strain evidence="1 2">NCTC 12740</strain>
    </source>
</reference>
<evidence type="ECO:0000313" key="2">
    <source>
        <dbReference type="Proteomes" id="UP000018688"/>
    </source>
</evidence>
<accession>V8CJ61</accession>
<dbReference type="RefSeq" id="WP_023929220.1">
    <property type="nucleotide sequence ID" value="NZ_KI669458.1"/>
</dbReference>
<proteinExistence type="predicted"/>
<dbReference type="STRING" id="1357399.HMPREF2087_00306"/>
<gene>
    <name evidence="1" type="ORF">HMPREF2087_00306</name>
</gene>
<name>V8CJ61_9HELI</name>
<dbReference type="Proteomes" id="UP000018688">
    <property type="component" value="Unassembled WGS sequence"/>
</dbReference>
<dbReference type="AlphaFoldDB" id="V8CJ61"/>
<dbReference type="PATRIC" id="fig|1357399.3.peg.326"/>
<dbReference type="EMBL" id="AZJJ01000001">
    <property type="protein sequence ID" value="ETD27394.1"/>
    <property type="molecule type" value="Genomic_DNA"/>
</dbReference>
<comment type="caution">
    <text evidence="1">The sequence shown here is derived from an EMBL/GenBank/DDBJ whole genome shotgun (WGS) entry which is preliminary data.</text>
</comment>
<dbReference type="OrthoDB" id="5329640at2"/>
<organism evidence="1 2">
    <name type="scientific">Helicobacter canis NCTC 12740</name>
    <dbReference type="NCBI Taxonomy" id="1357399"/>
    <lineage>
        <taxon>Bacteria</taxon>
        <taxon>Pseudomonadati</taxon>
        <taxon>Campylobacterota</taxon>
        <taxon>Epsilonproteobacteria</taxon>
        <taxon>Campylobacterales</taxon>
        <taxon>Helicobacteraceae</taxon>
        <taxon>Helicobacter</taxon>
    </lineage>
</organism>
<keyword evidence="2" id="KW-1185">Reference proteome</keyword>
<evidence type="ECO:0000313" key="1">
    <source>
        <dbReference type="EMBL" id="ETD27394.1"/>
    </source>
</evidence>
<dbReference type="HOGENOM" id="CLU_1056770_0_0_7"/>
<protein>
    <recommendedName>
        <fullName evidence="3">SIMPL domain-containing protein</fullName>
    </recommendedName>
</protein>
<sequence>MRWLQYLMICLLTLVIFAGGALFSHFIGDIKEILHIGERSHHYTLDTAEAMQIPYEQYESRVIISVPKKTGSSDTERQQDLVNKLSRVLGEITDRVVKSPLYERGACLVQSKIVEDEAMIGEISCTITEKDIDEYKALLKEIDYLALKNGGLRAEVSSLYPVVDFAQIENTKQNLRARLLEKAHQSVGFYSAQTKRRCSLLASSERGAYSPNDVVARALGASKGLLNGTSLFAATLPITADIKLPLEKSAPLYLEARITIRCD</sequence>
<evidence type="ECO:0008006" key="3">
    <source>
        <dbReference type="Google" id="ProtNLM"/>
    </source>
</evidence>